<comment type="caution">
    <text evidence="7">The sequence shown here is derived from an EMBL/GenBank/DDBJ whole genome shotgun (WGS) entry which is preliminary data.</text>
</comment>
<dbReference type="Gene3D" id="3.40.1370.10">
    <property type="match status" value="1"/>
</dbReference>
<comment type="subunit">
    <text evidence="5">Part of the 50S ribosomal subunit.</text>
</comment>
<sequence>MTSEVKVFDLAGKAVGSLTLNEKVFGVKVNKGLLHQAVLSYLAAARSGTHSTLTKSEVRGGGKKPFSQKGTGNARRGSSRSPLIPGGGVSMGPKPRDYAFFLNKSMKKAALRSALTDKKENMIVLKNLDIAQPKTKEMRAVLQNFKTETRALFVDEVITENTAKASRNIPTLKTESVKNISVYALLKYDKFFVTEAAVRKLEETLG</sequence>
<dbReference type="NCBIfam" id="TIGR03953">
    <property type="entry name" value="rplD_bact"/>
    <property type="match status" value="1"/>
</dbReference>
<proteinExistence type="inferred from homology"/>
<dbReference type="HAMAP" id="MF_01328_B">
    <property type="entry name" value="Ribosomal_uL4_B"/>
    <property type="match status" value="1"/>
</dbReference>
<dbReference type="AlphaFoldDB" id="A0A388T9E1"/>
<evidence type="ECO:0000256" key="2">
    <source>
        <dbReference type="ARBA" id="ARBA00022980"/>
    </source>
</evidence>
<accession>A0A388T9E1</accession>
<keyword evidence="8" id="KW-1185">Reference proteome</keyword>
<evidence type="ECO:0000313" key="7">
    <source>
        <dbReference type="EMBL" id="GBR73235.1"/>
    </source>
</evidence>
<gene>
    <name evidence="5 7" type="primary">rplD</name>
    <name evidence="7" type="ORF">NO1_0648</name>
</gene>
<reference evidence="7 8" key="1">
    <citation type="journal article" date="2019" name="ISME J.">
        <title>Genome analyses of uncultured TG2/ZB3 bacteria in 'Margulisbacteria' specifically attached to ectosymbiotic spirochetes of protists in the termite gut.</title>
        <authorList>
            <person name="Utami Y.D."/>
            <person name="Kuwahara H."/>
            <person name="Igai K."/>
            <person name="Murakami T."/>
            <person name="Sugaya K."/>
            <person name="Morikawa T."/>
            <person name="Nagura Y."/>
            <person name="Yuki M."/>
            <person name="Deevong P."/>
            <person name="Inoue T."/>
            <person name="Kihara K."/>
            <person name="Lo N."/>
            <person name="Yamada A."/>
            <person name="Ohkuma M."/>
            <person name="Hongoh Y."/>
        </authorList>
    </citation>
    <scope>NUCLEOTIDE SEQUENCE [LARGE SCALE GENOMIC DNA]</scope>
    <source>
        <strain evidence="7">NkOx7-01</strain>
    </source>
</reference>
<dbReference type="Pfam" id="PF00573">
    <property type="entry name" value="Ribosomal_L4"/>
    <property type="match status" value="1"/>
</dbReference>
<dbReference type="EMBL" id="BGZN01000008">
    <property type="protein sequence ID" value="GBR73235.1"/>
    <property type="molecule type" value="Genomic_DNA"/>
</dbReference>
<dbReference type="GO" id="GO:1990904">
    <property type="term" value="C:ribonucleoprotein complex"/>
    <property type="evidence" value="ECO:0007669"/>
    <property type="project" value="UniProtKB-KW"/>
</dbReference>
<comment type="function">
    <text evidence="5">Forms part of the polypeptide exit tunnel.</text>
</comment>
<evidence type="ECO:0000256" key="5">
    <source>
        <dbReference type="HAMAP-Rule" id="MF_01328"/>
    </source>
</evidence>
<keyword evidence="2 5" id="KW-0689">Ribosomal protein</keyword>
<dbReference type="InterPro" id="IPR013005">
    <property type="entry name" value="Ribosomal_uL4-like"/>
</dbReference>
<evidence type="ECO:0000256" key="1">
    <source>
        <dbReference type="ARBA" id="ARBA00010528"/>
    </source>
</evidence>
<comment type="function">
    <text evidence="5">One of the primary rRNA binding proteins, this protein initially binds near the 5'-end of the 23S rRNA. It is important during the early stages of 50S assembly. It makes multiple contacts with different domains of the 23S rRNA in the assembled 50S subunit and ribosome.</text>
</comment>
<dbReference type="PANTHER" id="PTHR10746">
    <property type="entry name" value="50S RIBOSOMAL PROTEIN L4"/>
    <property type="match status" value="1"/>
</dbReference>
<dbReference type="Proteomes" id="UP000269352">
    <property type="component" value="Unassembled WGS sequence"/>
</dbReference>
<evidence type="ECO:0000313" key="8">
    <source>
        <dbReference type="Proteomes" id="UP000269352"/>
    </source>
</evidence>
<dbReference type="GO" id="GO:0003735">
    <property type="term" value="F:structural constituent of ribosome"/>
    <property type="evidence" value="ECO:0007669"/>
    <property type="project" value="InterPro"/>
</dbReference>
<dbReference type="InterPro" id="IPR002136">
    <property type="entry name" value="Ribosomal_uL4"/>
</dbReference>
<evidence type="ECO:0000256" key="6">
    <source>
        <dbReference type="SAM" id="MobiDB-lite"/>
    </source>
</evidence>
<dbReference type="SUPFAM" id="SSF52166">
    <property type="entry name" value="Ribosomal protein L4"/>
    <property type="match status" value="1"/>
</dbReference>
<name>A0A388T9E1_TERA1</name>
<keyword evidence="5" id="KW-0699">rRNA-binding</keyword>
<dbReference type="GO" id="GO:0005840">
    <property type="term" value="C:ribosome"/>
    <property type="evidence" value="ECO:0007669"/>
    <property type="project" value="UniProtKB-KW"/>
</dbReference>
<evidence type="ECO:0000256" key="4">
    <source>
        <dbReference type="ARBA" id="ARBA00035244"/>
    </source>
</evidence>
<keyword evidence="3 5" id="KW-0687">Ribonucleoprotein</keyword>
<organism evidence="7 8">
    <name type="scientific">Termititenax aidoneus</name>
    <dbReference type="NCBI Taxonomy" id="2218524"/>
    <lineage>
        <taxon>Bacteria</taxon>
        <taxon>Bacillati</taxon>
        <taxon>Candidatus Margulisiibacteriota</taxon>
        <taxon>Candidatus Termititenacia</taxon>
        <taxon>Candidatus Termititenacales</taxon>
        <taxon>Candidatus Termititenacaceae</taxon>
        <taxon>Candidatus Termititenax</taxon>
    </lineage>
</organism>
<dbReference type="GO" id="GO:0006412">
    <property type="term" value="P:translation"/>
    <property type="evidence" value="ECO:0007669"/>
    <property type="project" value="UniProtKB-UniRule"/>
</dbReference>
<feature type="region of interest" description="Disordered" evidence="6">
    <location>
        <begin position="52"/>
        <end position="91"/>
    </location>
</feature>
<dbReference type="InterPro" id="IPR023574">
    <property type="entry name" value="Ribosomal_uL4_dom_sf"/>
</dbReference>
<protein>
    <recommendedName>
        <fullName evidence="4 5">Large ribosomal subunit protein uL4</fullName>
    </recommendedName>
</protein>
<comment type="similarity">
    <text evidence="1 5">Belongs to the universal ribosomal protein uL4 family.</text>
</comment>
<keyword evidence="5" id="KW-0694">RNA-binding</keyword>
<dbReference type="GO" id="GO:0019843">
    <property type="term" value="F:rRNA binding"/>
    <property type="evidence" value="ECO:0007669"/>
    <property type="project" value="UniProtKB-UniRule"/>
</dbReference>
<dbReference type="PANTHER" id="PTHR10746:SF6">
    <property type="entry name" value="LARGE RIBOSOMAL SUBUNIT PROTEIN UL4M"/>
    <property type="match status" value="1"/>
</dbReference>
<evidence type="ECO:0000256" key="3">
    <source>
        <dbReference type="ARBA" id="ARBA00023274"/>
    </source>
</evidence>